<feature type="chain" id="PRO_5040151041" evidence="1">
    <location>
        <begin position="22"/>
        <end position="388"/>
    </location>
</feature>
<evidence type="ECO:0000259" key="2">
    <source>
        <dbReference type="Pfam" id="PF19572"/>
    </source>
</evidence>
<dbReference type="AlphaFoldDB" id="A0A9Q3US74"/>
<reference evidence="3" key="3">
    <citation type="submission" date="2024-05" db="EMBL/GenBank/DDBJ databases">
        <title>Description of novel Chryseobacterium sp. strain C-2.</title>
        <authorList>
            <person name="Saticioglu I.B."/>
        </authorList>
    </citation>
    <scope>NUCLEOTIDE SEQUENCE</scope>
    <source>
        <strain evidence="3">C-2</strain>
    </source>
</reference>
<evidence type="ECO:0000256" key="1">
    <source>
        <dbReference type="SAM" id="SignalP"/>
    </source>
</evidence>
<dbReference type="Proteomes" id="UP000603715">
    <property type="component" value="Unassembled WGS sequence"/>
</dbReference>
<feature type="signal peptide" evidence="1">
    <location>
        <begin position="1"/>
        <end position="21"/>
    </location>
</feature>
<dbReference type="Proteomes" id="UP001107960">
    <property type="component" value="Unassembled WGS sequence"/>
</dbReference>
<dbReference type="NCBIfam" id="NF033709">
    <property type="entry name" value="PorV_fam"/>
    <property type="match status" value="1"/>
</dbReference>
<gene>
    <name evidence="4" type="primary">porV</name>
    <name evidence="3" type="ORF">IEW27_18240</name>
    <name evidence="4" type="ORF">LNP80_07865</name>
</gene>
<protein>
    <submittedName>
        <fullName evidence="4">Type IX secretion system outer membrane channel protein PorV</fullName>
    </submittedName>
</protein>
<reference evidence="5" key="2">
    <citation type="submission" date="2023-07" db="EMBL/GenBank/DDBJ databases">
        <title>Description of novel Chryseobacterium sp. strain C-2.</title>
        <authorList>
            <person name="Saticioglu I.B."/>
        </authorList>
    </citation>
    <scope>NUCLEOTIDE SEQUENCE [LARGE SCALE GENOMIC DNA]</scope>
    <source>
        <strain evidence="5">C-2</strain>
    </source>
</reference>
<accession>A0A9Q3US74</accession>
<comment type="caution">
    <text evidence="4">The sequence shown here is derived from an EMBL/GenBank/DDBJ whole genome shotgun (WGS) entry which is preliminary data.</text>
</comment>
<dbReference type="EMBL" id="JACXXP010000034">
    <property type="protein sequence ID" value="MBD3906527.1"/>
    <property type="molecule type" value="Genomic_DNA"/>
</dbReference>
<reference evidence="4" key="1">
    <citation type="submission" date="2021-11" db="EMBL/GenBank/DDBJ databases">
        <title>Description of novel Chryseobacterium species.</title>
        <authorList>
            <person name="Saticioglu I.B."/>
            <person name="Ay H."/>
            <person name="Altun S."/>
            <person name="Duman M."/>
        </authorList>
    </citation>
    <scope>NUCLEOTIDE SEQUENCE</scope>
    <source>
        <strain evidence="4">C-39</strain>
    </source>
</reference>
<dbReference type="RefSeq" id="WP_191180938.1">
    <property type="nucleotide sequence ID" value="NZ_JACXXP010000034.1"/>
</dbReference>
<sequence length="388" mass="42096">MNLTTKLLLGIGLSAGFLSYAQDLSQVRPVLTGAPFLRIAPDARSGGMGDQGVVTSPDAFSQFWNAAKYPFSRTSSSVGLNYTPYMGKLTNDVFLLYGAFHKFLGQEERSTISASIYYFNMGEVELTELGVDNTVTSNGVSKPNEMSIDVAYALKLSDSYSMAVTGRFIRSDLSGGFNTDTTLKPANTFAVDVSGYYTSPKFSSFANMDGKLNAGFSVTNLGPKLDYTGDEASRSYLPTMARLGVGYDMYLDDMNKVGLSVEGSKILVPGSEFVGTDPNTRQPIYQVPNVGVMAGIGKSFKNTNSIMYSGALEYSYDNAFAVRGGYFHESEEQGARQFATAGIGLKYRSFGLDVSYLINMSKINTALDNTIRFGLTWNIGDETSNVDY</sequence>
<evidence type="ECO:0000313" key="3">
    <source>
        <dbReference type="EMBL" id="MBD3906527.1"/>
    </source>
</evidence>
<keyword evidence="5" id="KW-1185">Reference proteome</keyword>
<dbReference type="Pfam" id="PF19572">
    <property type="entry name" value="PorV"/>
    <property type="match status" value="1"/>
</dbReference>
<proteinExistence type="predicted"/>
<dbReference type="EMBL" id="JAJJML010000001">
    <property type="protein sequence ID" value="MCC9034174.1"/>
    <property type="molecule type" value="Genomic_DNA"/>
</dbReference>
<dbReference type="InterPro" id="IPR047799">
    <property type="entry name" value="T9SS_OM_PorV"/>
</dbReference>
<dbReference type="Gene3D" id="2.40.160.60">
    <property type="entry name" value="Outer membrane protein transport protein (OMPP1/FadL/TodX)"/>
    <property type="match status" value="1"/>
</dbReference>
<evidence type="ECO:0000313" key="5">
    <source>
        <dbReference type="Proteomes" id="UP000603715"/>
    </source>
</evidence>
<organism evidence="4 6">
    <name type="scientific">Chryseobacterium muglaense</name>
    <dbReference type="NCBI Taxonomy" id="2893752"/>
    <lineage>
        <taxon>Bacteria</taxon>
        <taxon>Pseudomonadati</taxon>
        <taxon>Bacteroidota</taxon>
        <taxon>Flavobacteriia</taxon>
        <taxon>Flavobacteriales</taxon>
        <taxon>Weeksellaceae</taxon>
        <taxon>Chryseobacterium group</taxon>
        <taxon>Chryseobacterium</taxon>
    </lineage>
</organism>
<feature type="domain" description="Type IX secretion system protein PorV" evidence="2">
    <location>
        <begin position="26"/>
        <end position="270"/>
    </location>
</feature>
<evidence type="ECO:0000313" key="4">
    <source>
        <dbReference type="EMBL" id="MCC9034174.1"/>
    </source>
</evidence>
<dbReference type="NCBIfam" id="NF033710">
    <property type="entry name" value="T9SS_OM_PorV"/>
    <property type="match status" value="1"/>
</dbReference>
<name>A0A9Q3US74_9FLAO</name>
<evidence type="ECO:0000313" key="6">
    <source>
        <dbReference type="Proteomes" id="UP001107960"/>
    </source>
</evidence>
<dbReference type="InterPro" id="IPR045741">
    <property type="entry name" value="PorV"/>
</dbReference>
<keyword evidence="1" id="KW-0732">Signal</keyword>